<evidence type="ECO:0000313" key="3">
    <source>
        <dbReference type="EMBL" id="EDM88472.1"/>
    </source>
</evidence>
<reference evidence="3 4" key="2">
    <citation type="submission" date="2007-04" db="EMBL/GenBank/DDBJ databases">
        <title>Draft genome sequence of Ruminococcus obeum (ATCC 29174).</title>
        <authorList>
            <person name="Sudarsanam P."/>
            <person name="Ley R."/>
            <person name="Guruge J."/>
            <person name="Turnbaugh P.J."/>
            <person name="Mahowald M."/>
            <person name="Liep D."/>
            <person name="Gordon J."/>
        </authorList>
    </citation>
    <scope>NUCLEOTIDE SEQUENCE [LARGE SCALE GENOMIC DNA]</scope>
    <source>
        <strain evidence="3 4">ATCC 29174</strain>
    </source>
</reference>
<keyword evidence="1" id="KW-0175">Coiled coil</keyword>
<comment type="caution">
    <text evidence="3">The sequence shown here is derived from an EMBL/GenBank/DDBJ whole genome shotgun (WGS) entry which is preliminary data.</text>
</comment>
<dbReference type="RefSeq" id="WP_005426527.1">
    <property type="nucleotide sequence ID" value="NZ_DS264338.1"/>
</dbReference>
<reference evidence="3 4" key="1">
    <citation type="submission" date="2007-03" db="EMBL/GenBank/DDBJ databases">
        <authorList>
            <person name="Fulton L."/>
            <person name="Clifton S."/>
            <person name="Fulton B."/>
            <person name="Xu J."/>
            <person name="Minx P."/>
            <person name="Pepin K.H."/>
            <person name="Johnson M."/>
            <person name="Thiruvilangam P."/>
            <person name="Bhonagiri V."/>
            <person name="Nash W.E."/>
            <person name="Mardis E.R."/>
            <person name="Wilson R.K."/>
        </authorList>
    </citation>
    <scope>NUCLEOTIDE SEQUENCE [LARGE SCALE GENOMIC DNA]</scope>
    <source>
        <strain evidence="3 4">ATCC 29174</strain>
    </source>
</reference>
<feature type="coiled-coil region" evidence="1">
    <location>
        <begin position="245"/>
        <end position="279"/>
    </location>
</feature>
<proteinExistence type="predicted"/>
<evidence type="ECO:0000313" key="4">
    <source>
        <dbReference type="Proteomes" id="UP000006002"/>
    </source>
</evidence>
<feature type="region of interest" description="Disordered" evidence="2">
    <location>
        <begin position="1"/>
        <end position="24"/>
    </location>
</feature>
<organism evidence="3 4">
    <name type="scientific">Blautia obeum ATCC 29174</name>
    <dbReference type="NCBI Taxonomy" id="411459"/>
    <lineage>
        <taxon>Bacteria</taxon>
        <taxon>Bacillati</taxon>
        <taxon>Bacillota</taxon>
        <taxon>Clostridia</taxon>
        <taxon>Lachnospirales</taxon>
        <taxon>Lachnospiraceae</taxon>
        <taxon>Blautia</taxon>
    </lineage>
</organism>
<protein>
    <recommendedName>
        <fullName evidence="5">Relaxase/mobilization nuclease domain protein</fullName>
    </recommendedName>
</protein>
<accession>A5ZNM6</accession>
<dbReference type="AlphaFoldDB" id="A5ZNM6"/>
<evidence type="ECO:0000256" key="2">
    <source>
        <dbReference type="SAM" id="MobiDB-lite"/>
    </source>
</evidence>
<sequence length="305" mass="35650">MPDGKKGMKYNEWAANKSESSKKAQLRKDINQTIRIVSTYSEFLAFMEAKGYEIKNAEFGENSRKYITFRSPDMSRPVRGSAKSLGKNFTKERIKERIENKRQKAIFPSVHNKLIDTNAPNIAGNIGLQKWANKENLKIVSAEYNKMLTHNLHNFSELEDRIALLHMQQKEVNTSVVSLESQIRHLREMLKYAKQYQKNKIYDDHYKSSKDPDRYFRKYESQIILFAGAEHILQENGIDLKHLNSNKLQAQIADLISRKESLNTQYVSFKQEIKELELIHQNLSKYLKQDAPKIQRFSHNKLPSL</sequence>
<dbReference type="Proteomes" id="UP000006002">
    <property type="component" value="Unassembled WGS sequence"/>
</dbReference>
<dbReference type="EMBL" id="AAVO02000002">
    <property type="protein sequence ID" value="EDM88472.1"/>
    <property type="molecule type" value="Genomic_DNA"/>
</dbReference>
<evidence type="ECO:0000256" key="1">
    <source>
        <dbReference type="SAM" id="Coils"/>
    </source>
</evidence>
<dbReference type="HOGENOM" id="CLU_911101_0_0_9"/>
<name>A5ZNM6_9FIRM</name>
<dbReference type="eggNOG" id="COG3843">
    <property type="taxonomic scope" value="Bacteria"/>
</dbReference>
<gene>
    <name evidence="3" type="ORF">RUMOBE_00593</name>
</gene>
<evidence type="ECO:0008006" key="5">
    <source>
        <dbReference type="Google" id="ProtNLM"/>
    </source>
</evidence>